<name>A0AAQ0HI62_PARVE</name>
<dbReference type="InterPro" id="IPR016161">
    <property type="entry name" value="Ald_DH/histidinol_DH"/>
</dbReference>
<dbReference type="GO" id="GO:0016620">
    <property type="term" value="F:oxidoreductase activity, acting on the aldehyde or oxo group of donors, NAD or NADP as acceptor"/>
    <property type="evidence" value="ECO:0007669"/>
    <property type="project" value="InterPro"/>
</dbReference>
<dbReference type="Pfam" id="PF00171">
    <property type="entry name" value="Aldedh"/>
    <property type="match status" value="1"/>
</dbReference>
<dbReference type="InterPro" id="IPR016162">
    <property type="entry name" value="Ald_DH_N"/>
</dbReference>
<dbReference type="FunFam" id="3.40.605.10:FF:000007">
    <property type="entry name" value="NAD/NADP-dependent betaine aldehyde dehydrogenase"/>
    <property type="match status" value="1"/>
</dbReference>
<dbReference type="InterPro" id="IPR016163">
    <property type="entry name" value="Ald_DH_C"/>
</dbReference>
<dbReference type="EMBL" id="QUMX01000015">
    <property type="protein sequence ID" value="REG46446.1"/>
    <property type="molecule type" value="Genomic_DNA"/>
</dbReference>
<dbReference type="AlphaFoldDB" id="A0AAQ0HI62"/>
<dbReference type="InterPro" id="IPR050740">
    <property type="entry name" value="Aldehyde_DH_Superfamily"/>
</dbReference>
<dbReference type="PANTHER" id="PTHR43353:SF5">
    <property type="entry name" value="SUCCINATE-SEMIALDEHYDE DEHYDROGENASE, MITOCHONDRIAL"/>
    <property type="match status" value="1"/>
</dbReference>
<dbReference type="InterPro" id="IPR015590">
    <property type="entry name" value="Aldehyde_DH_dom"/>
</dbReference>
<evidence type="ECO:0000256" key="1">
    <source>
        <dbReference type="ARBA" id="ARBA00009986"/>
    </source>
</evidence>
<evidence type="ECO:0000313" key="5">
    <source>
        <dbReference type="Proteomes" id="UP000256794"/>
    </source>
</evidence>
<sequence>MSAVDYPNSELLIAGVWRQGADNATYEVSNPATGRVIGKTAQVGAGDLDEVAAAAWTGFLAWRDVPAHDRSLKLRAAAQRLRDQANQIGHVITLEQGKPLTEAVGEVLTSADVIDWCAEEAKRTYGRVIPPRNPQARQMVLREPIGPVLAITPWNFPMLQAARKLSSALAAGCSVILMGSRNTPATPALLIQAFVEAGIGANAVQVISGDPQAVSERLIADPHVRKVTFTGSTEVGKRIAALAGQHMKPATMELGGHAPVLIFDDADLDRAIPELVGFKFMNAGQVCASPTRLLVQAGIHKRFVEKWTEAARQIVVGDGLAAGTGMGPLVSDARKNAVDSLIEEAASCGSPVVRERAGDLPRLGSFLAPTLLTDVPPHARIMNEEPFGPVAAVFRFETADEAIAEANRLSYGLCAYAYTGELSLANRITREVEAGSVSVNHINVALPEVPFGGIRDSGYGSEGGAETTEPYLVTKFVSML</sequence>
<comment type="caution">
    <text evidence="4">The sequence shown here is derived from an EMBL/GenBank/DDBJ whole genome shotgun (WGS) entry which is preliminary data.</text>
</comment>
<keyword evidence="2" id="KW-0560">Oxidoreductase</keyword>
<dbReference type="CDD" id="cd07103">
    <property type="entry name" value="ALDH_F5_SSADH_GabD"/>
    <property type="match status" value="1"/>
</dbReference>
<comment type="similarity">
    <text evidence="1">Belongs to the aldehyde dehydrogenase family.</text>
</comment>
<dbReference type="Proteomes" id="UP000256794">
    <property type="component" value="Unassembled WGS sequence"/>
</dbReference>
<evidence type="ECO:0000259" key="3">
    <source>
        <dbReference type="Pfam" id="PF00171"/>
    </source>
</evidence>
<reference evidence="4 5" key="1">
    <citation type="submission" date="2018-08" db="EMBL/GenBank/DDBJ databases">
        <title>Genomic Encyclopedia of Archaeal and Bacterial Type Strains, Phase II (KMG-II): from individual species to whole genera.</title>
        <authorList>
            <person name="Goeker M."/>
        </authorList>
    </citation>
    <scope>NUCLEOTIDE SEQUENCE [LARGE SCALE GENOMIC DNA]</scope>
    <source>
        <strain evidence="4 5">DSM 582</strain>
    </source>
</reference>
<dbReference type="PANTHER" id="PTHR43353">
    <property type="entry name" value="SUCCINATE-SEMIALDEHYDE DEHYDROGENASE, MITOCHONDRIAL"/>
    <property type="match status" value="1"/>
</dbReference>
<dbReference type="Gene3D" id="3.40.605.10">
    <property type="entry name" value="Aldehyde Dehydrogenase, Chain A, domain 1"/>
    <property type="match status" value="1"/>
</dbReference>
<evidence type="ECO:0000313" key="4">
    <source>
        <dbReference type="EMBL" id="REG46446.1"/>
    </source>
</evidence>
<protein>
    <submittedName>
        <fullName evidence="4">Succinate-semialdehyde dehydrogenase/glutarate-semialdehyde dehydrogenase</fullName>
    </submittedName>
</protein>
<evidence type="ECO:0000256" key="2">
    <source>
        <dbReference type="ARBA" id="ARBA00023002"/>
    </source>
</evidence>
<organism evidence="4 5">
    <name type="scientific">Paracoccus versutus</name>
    <name type="common">Thiobacillus versutus</name>
    <dbReference type="NCBI Taxonomy" id="34007"/>
    <lineage>
        <taxon>Bacteria</taxon>
        <taxon>Pseudomonadati</taxon>
        <taxon>Pseudomonadota</taxon>
        <taxon>Alphaproteobacteria</taxon>
        <taxon>Rhodobacterales</taxon>
        <taxon>Paracoccaceae</taxon>
        <taxon>Paracoccus</taxon>
    </lineage>
</organism>
<dbReference type="SUPFAM" id="SSF53720">
    <property type="entry name" value="ALDH-like"/>
    <property type="match status" value="1"/>
</dbReference>
<dbReference type="RefSeq" id="WP_036750797.1">
    <property type="nucleotide sequence ID" value="NZ_CP035284.1"/>
</dbReference>
<feature type="domain" description="Aldehyde dehydrogenase" evidence="3">
    <location>
        <begin position="17"/>
        <end position="477"/>
    </location>
</feature>
<dbReference type="Gene3D" id="3.40.309.10">
    <property type="entry name" value="Aldehyde Dehydrogenase, Chain A, domain 2"/>
    <property type="match status" value="1"/>
</dbReference>
<accession>A0AAQ0HI62</accession>
<proteinExistence type="inferred from homology"/>
<keyword evidence="5" id="KW-1185">Reference proteome</keyword>
<gene>
    <name evidence="4" type="ORF">ATH84_101563</name>
</gene>